<dbReference type="EMBL" id="JXTC01000601">
    <property type="protein sequence ID" value="PON44094.1"/>
    <property type="molecule type" value="Genomic_DNA"/>
</dbReference>
<dbReference type="InParanoid" id="A0A2P5B5N0"/>
<organism evidence="1 2">
    <name type="scientific">Trema orientale</name>
    <name type="common">Charcoal tree</name>
    <name type="synonym">Celtis orientalis</name>
    <dbReference type="NCBI Taxonomy" id="63057"/>
    <lineage>
        <taxon>Eukaryota</taxon>
        <taxon>Viridiplantae</taxon>
        <taxon>Streptophyta</taxon>
        <taxon>Embryophyta</taxon>
        <taxon>Tracheophyta</taxon>
        <taxon>Spermatophyta</taxon>
        <taxon>Magnoliopsida</taxon>
        <taxon>eudicotyledons</taxon>
        <taxon>Gunneridae</taxon>
        <taxon>Pentapetalae</taxon>
        <taxon>rosids</taxon>
        <taxon>fabids</taxon>
        <taxon>Rosales</taxon>
        <taxon>Cannabaceae</taxon>
        <taxon>Trema</taxon>
    </lineage>
</organism>
<name>A0A2P5B5N0_TREOI</name>
<sequence length="83" mass="9174">MINDVFNCSQKIFREYQSSLLRRVTSSLQSKLSDLSTSTLALSSTSTSTPKQAQVQSTLIEETLCLLQGLEVALELTMFIANN</sequence>
<dbReference type="AlphaFoldDB" id="A0A2P5B5N0"/>
<evidence type="ECO:0000313" key="1">
    <source>
        <dbReference type="EMBL" id="PON44094.1"/>
    </source>
</evidence>
<dbReference type="Proteomes" id="UP000237000">
    <property type="component" value="Unassembled WGS sequence"/>
</dbReference>
<evidence type="ECO:0000313" key="2">
    <source>
        <dbReference type="Proteomes" id="UP000237000"/>
    </source>
</evidence>
<reference evidence="2" key="1">
    <citation type="submission" date="2016-06" db="EMBL/GenBank/DDBJ databases">
        <title>Parallel loss of symbiosis genes in relatives of nitrogen-fixing non-legume Parasponia.</title>
        <authorList>
            <person name="Van Velzen R."/>
            <person name="Holmer R."/>
            <person name="Bu F."/>
            <person name="Rutten L."/>
            <person name="Van Zeijl A."/>
            <person name="Liu W."/>
            <person name="Santuari L."/>
            <person name="Cao Q."/>
            <person name="Sharma T."/>
            <person name="Shen D."/>
            <person name="Roswanjaya Y."/>
            <person name="Wardhani T."/>
            <person name="Kalhor M.S."/>
            <person name="Jansen J."/>
            <person name="Van den Hoogen J."/>
            <person name="Gungor B."/>
            <person name="Hartog M."/>
            <person name="Hontelez J."/>
            <person name="Verver J."/>
            <person name="Yang W.-C."/>
            <person name="Schijlen E."/>
            <person name="Repin R."/>
            <person name="Schilthuizen M."/>
            <person name="Schranz E."/>
            <person name="Heidstra R."/>
            <person name="Miyata K."/>
            <person name="Fedorova E."/>
            <person name="Kohlen W."/>
            <person name="Bisseling T."/>
            <person name="Smit S."/>
            <person name="Geurts R."/>
        </authorList>
    </citation>
    <scope>NUCLEOTIDE SEQUENCE [LARGE SCALE GENOMIC DNA]</scope>
    <source>
        <strain evidence="2">cv. RG33-2</strain>
    </source>
</reference>
<keyword evidence="2" id="KW-1185">Reference proteome</keyword>
<gene>
    <name evidence="1" type="ORF">TorRG33x02_331810</name>
</gene>
<comment type="caution">
    <text evidence="1">The sequence shown here is derived from an EMBL/GenBank/DDBJ whole genome shotgun (WGS) entry which is preliminary data.</text>
</comment>
<proteinExistence type="predicted"/>
<accession>A0A2P5B5N0</accession>
<protein>
    <submittedName>
        <fullName evidence="1">Uncharacterized protein</fullName>
    </submittedName>
</protein>